<organism evidence="20 21">
    <name type="scientific">Aureobasidium pullulans</name>
    <name type="common">Black yeast</name>
    <name type="synonym">Pullularia pullulans</name>
    <dbReference type="NCBI Taxonomy" id="5580"/>
    <lineage>
        <taxon>Eukaryota</taxon>
        <taxon>Fungi</taxon>
        <taxon>Dikarya</taxon>
        <taxon>Ascomycota</taxon>
        <taxon>Pezizomycotina</taxon>
        <taxon>Dothideomycetes</taxon>
        <taxon>Dothideomycetidae</taxon>
        <taxon>Dothideales</taxon>
        <taxon>Saccotheciaceae</taxon>
        <taxon>Aureobasidium</taxon>
    </lineage>
</organism>
<dbReference type="GO" id="GO:0140999">
    <property type="term" value="F:histone H3K4 trimethyltransferase activity"/>
    <property type="evidence" value="ECO:0007669"/>
    <property type="project" value="UniProtKB-EC"/>
</dbReference>
<dbReference type="Pfam" id="PF11767">
    <property type="entry name" value="SET_assoc"/>
    <property type="match status" value="1"/>
</dbReference>
<dbReference type="InterPro" id="IPR015940">
    <property type="entry name" value="UBA"/>
</dbReference>
<feature type="region of interest" description="Disordered" evidence="16">
    <location>
        <begin position="74"/>
        <end position="138"/>
    </location>
</feature>
<dbReference type="InterPro" id="IPR017111">
    <property type="entry name" value="Set1_fungi"/>
</dbReference>
<dbReference type="InterPro" id="IPR024636">
    <property type="entry name" value="SET_assoc"/>
</dbReference>
<feature type="domain" description="UBA" evidence="17">
    <location>
        <begin position="1444"/>
        <end position="1484"/>
    </location>
</feature>
<keyword evidence="7 20" id="KW-0808">Transferase</keyword>
<dbReference type="CDD" id="cd14309">
    <property type="entry name" value="UBA_scDdi1_like"/>
    <property type="match status" value="1"/>
</dbReference>
<feature type="compositionally biased region" description="Polar residues" evidence="16">
    <location>
        <begin position="722"/>
        <end position="733"/>
    </location>
</feature>
<dbReference type="InterPro" id="IPR035979">
    <property type="entry name" value="RBD_domain_sf"/>
</dbReference>
<protein>
    <recommendedName>
        <fullName evidence="4">Histone-lysine N-methyltransferase, H3 lysine-4 specific</fullName>
        <ecNumber evidence="3">2.1.1.354</ecNumber>
    </recommendedName>
    <alternativeName>
        <fullName evidence="11">SET domain-containing protein 1</fullName>
    </alternativeName>
</protein>
<comment type="subcellular location">
    <subcellularLocation>
        <location evidence="2">Chromosome</location>
    </subcellularLocation>
    <subcellularLocation>
        <location evidence="1">Nucleus</location>
    </subcellularLocation>
</comment>
<keyword evidence="8" id="KW-0949">S-adenosyl-L-methionine</keyword>
<keyword evidence="10" id="KW-0539">Nucleus</keyword>
<dbReference type="SUPFAM" id="SSF82199">
    <property type="entry name" value="SET domain"/>
    <property type="match status" value="1"/>
</dbReference>
<keyword evidence="15" id="KW-0694">RNA-binding</keyword>
<evidence type="ECO:0000256" key="6">
    <source>
        <dbReference type="ARBA" id="ARBA00022603"/>
    </source>
</evidence>
<feature type="compositionally biased region" description="Polar residues" evidence="16">
    <location>
        <begin position="624"/>
        <end position="634"/>
    </location>
</feature>
<dbReference type="EMBL" id="QZBU01000033">
    <property type="protein sequence ID" value="TIA75462.1"/>
    <property type="molecule type" value="Genomic_DNA"/>
</dbReference>
<dbReference type="Proteomes" id="UP000304947">
    <property type="component" value="Unassembled WGS sequence"/>
</dbReference>
<dbReference type="PROSITE" id="PS50030">
    <property type="entry name" value="UBA"/>
    <property type="match status" value="1"/>
</dbReference>
<evidence type="ECO:0000256" key="14">
    <source>
        <dbReference type="ARBA" id="ARBA00047571"/>
    </source>
</evidence>
<dbReference type="PROSITE" id="PS50102">
    <property type="entry name" value="RRM"/>
    <property type="match status" value="1"/>
</dbReference>
<evidence type="ECO:0000256" key="2">
    <source>
        <dbReference type="ARBA" id="ARBA00004286"/>
    </source>
</evidence>
<dbReference type="Gene3D" id="3.30.70.330">
    <property type="match status" value="1"/>
</dbReference>
<reference evidence="20 21" key="1">
    <citation type="submission" date="2018-10" db="EMBL/GenBank/DDBJ databases">
        <title>Fifty Aureobasidium pullulans genomes reveal a recombining polyextremotolerant generalist.</title>
        <authorList>
            <person name="Gostincar C."/>
            <person name="Turk M."/>
            <person name="Zajc J."/>
            <person name="Gunde-Cimerman N."/>
        </authorList>
    </citation>
    <scope>NUCLEOTIDE SEQUENCE [LARGE SCALE GENOMIC DNA]</scope>
    <source>
        <strain evidence="20 21">EXF-3380</strain>
    </source>
</reference>
<evidence type="ECO:0000256" key="12">
    <source>
        <dbReference type="ARBA" id="ARBA00044492"/>
    </source>
</evidence>
<dbReference type="Gene3D" id="3.20.20.80">
    <property type="entry name" value="Glycosidases"/>
    <property type="match status" value="1"/>
</dbReference>
<dbReference type="SUPFAM" id="SSF54928">
    <property type="entry name" value="RNA-binding domain, RBD"/>
    <property type="match status" value="1"/>
</dbReference>
<feature type="region of interest" description="Disordered" evidence="16">
    <location>
        <begin position="1"/>
        <end position="45"/>
    </location>
</feature>
<comment type="catalytic activity">
    <reaction evidence="14">
        <text>L-lysyl(4)-[histone H3] + 3 S-adenosyl-L-methionine = N(6),N(6),N(6)-trimethyl-L-lysyl(4)-[histone H3] + 3 S-adenosyl-L-homocysteine + 3 H(+)</text>
        <dbReference type="Rhea" id="RHEA:60260"/>
        <dbReference type="Rhea" id="RHEA-COMP:15537"/>
        <dbReference type="Rhea" id="RHEA-COMP:15547"/>
        <dbReference type="ChEBI" id="CHEBI:15378"/>
        <dbReference type="ChEBI" id="CHEBI:29969"/>
        <dbReference type="ChEBI" id="CHEBI:57856"/>
        <dbReference type="ChEBI" id="CHEBI:59789"/>
        <dbReference type="ChEBI" id="CHEBI:61961"/>
        <dbReference type="EC" id="2.1.1.354"/>
    </reaction>
</comment>
<feature type="compositionally biased region" description="Basic and acidic residues" evidence="16">
    <location>
        <begin position="806"/>
        <end position="817"/>
    </location>
</feature>
<dbReference type="InterPro" id="IPR000504">
    <property type="entry name" value="RRM_dom"/>
</dbReference>
<dbReference type="InterPro" id="IPR001214">
    <property type="entry name" value="SET_dom"/>
</dbReference>
<dbReference type="InterPro" id="IPR012677">
    <property type="entry name" value="Nucleotide-bd_a/b_plait_sf"/>
</dbReference>
<dbReference type="PANTHER" id="PTHR45814">
    <property type="entry name" value="HISTONE-LYSINE N-METHYLTRANSFERASE SETD1"/>
    <property type="match status" value="1"/>
</dbReference>
<evidence type="ECO:0000259" key="19">
    <source>
        <dbReference type="PROSITE" id="PS50280"/>
    </source>
</evidence>
<dbReference type="GO" id="GO:0032259">
    <property type="term" value="P:methylation"/>
    <property type="evidence" value="ECO:0007669"/>
    <property type="project" value="UniProtKB-KW"/>
</dbReference>
<dbReference type="PANTHER" id="PTHR45814:SF2">
    <property type="entry name" value="HISTONE-LYSINE N-METHYLTRANSFERASE SETD1"/>
    <property type="match status" value="1"/>
</dbReference>
<dbReference type="SMART" id="SM01291">
    <property type="entry name" value="N-SET"/>
    <property type="match status" value="1"/>
</dbReference>
<evidence type="ECO:0000256" key="7">
    <source>
        <dbReference type="ARBA" id="ARBA00022679"/>
    </source>
</evidence>
<feature type="domain" description="SET" evidence="19">
    <location>
        <begin position="1114"/>
        <end position="1231"/>
    </location>
</feature>
<name>A0A4T0ELN6_AURPU</name>
<evidence type="ECO:0000256" key="5">
    <source>
        <dbReference type="ARBA" id="ARBA00022454"/>
    </source>
</evidence>
<feature type="region of interest" description="Disordered" evidence="16">
    <location>
        <begin position="806"/>
        <end position="899"/>
    </location>
</feature>
<feature type="compositionally biased region" description="Basic residues" evidence="16">
    <location>
        <begin position="855"/>
        <end position="865"/>
    </location>
</feature>
<comment type="function">
    <text evidence="12">Catalytic component of the COMPASS (Set1C) complex that specifically mono-, di- and trimethylates histone H3 to form H3K4me1/2/3. Binds RNAs which might negatively affect its histone methyltransferase activity. COMPASS recognizes ubiquitinated H2B on one face of the nucleosome which stimulates the methylation of H3 on the opposing face.</text>
</comment>
<feature type="compositionally biased region" description="Polar residues" evidence="16">
    <location>
        <begin position="76"/>
        <end position="99"/>
    </location>
</feature>
<dbReference type="EC" id="2.1.1.354" evidence="3"/>
<dbReference type="GO" id="GO:0048188">
    <property type="term" value="C:Set1C/COMPASS complex"/>
    <property type="evidence" value="ECO:0007669"/>
    <property type="project" value="InterPro"/>
</dbReference>
<evidence type="ECO:0000256" key="4">
    <source>
        <dbReference type="ARBA" id="ARBA00015839"/>
    </source>
</evidence>
<evidence type="ECO:0000259" key="17">
    <source>
        <dbReference type="PROSITE" id="PS50030"/>
    </source>
</evidence>
<dbReference type="Gene3D" id="2.170.270.10">
    <property type="entry name" value="SET domain"/>
    <property type="match status" value="1"/>
</dbReference>
<keyword evidence="9" id="KW-0156">Chromatin regulator</keyword>
<dbReference type="SMART" id="SM00165">
    <property type="entry name" value="UBA"/>
    <property type="match status" value="1"/>
</dbReference>
<dbReference type="InterPro" id="IPR046341">
    <property type="entry name" value="SET_dom_sf"/>
</dbReference>
<feature type="domain" description="RRM" evidence="18">
    <location>
        <begin position="237"/>
        <end position="326"/>
    </location>
</feature>
<feature type="compositionally biased region" description="Basic and acidic residues" evidence="16">
    <location>
        <begin position="701"/>
        <end position="718"/>
    </location>
</feature>
<keyword evidence="5" id="KW-0158">Chromosome</keyword>
<feature type="region of interest" description="Disordered" evidence="16">
    <location>
        <begin position="602"/>
        <end position="767"/>
    </location>
</feature>
<dbReference type="InterPro" id="IPR048669">
    <property type="entry name" value="SET1_RBD"/>
</dbReference>
<evidence type="ECO:0000256" key="13">
    <source>
        <dbReference type="ARBA" id="ARBA00044515"/>
    </source>
</evidence>
<evidence type="ECO:0000256" key="1">
    <source>
        <dbReference type="ARBA" id="ARBA00004123"/>
    </source>
</evidence>
<keyword evidence="6 20" id="KW-0489">Methyltransferase</keyword>
<dbReference type="Gene3D" id="1.10.8.10">
    <property type="entry name" value="DNA helicase RuvA subunit, C-terminal domain"/>
    <property type="match status" value="1"/>
</dbReference>
<sequence>MPVSMAYPQVQAADTSANMSSSDSEARDSGDLLNGIGSTSSLTSTVSSIFSADTQARKRNVHSSAAMAALTPLTYPASSPGISHSPLTSSKPYHNSTQPDPSPLGIPVADAPQDASENASPRPSSPRERPQIMPPIGQAKGYRVVYDPLVLDEKDKEKYDKLNEKEKKGLKVKIASFGTESHQESPPPDPRLAIVGYTSGKAVPVKVHSKWRLRIAQHALKPYVYDKASTIGPAPPKQIVVHSFDPFTPESQLKSFFASFGDIAEFRNQTDPNTGSLLGICLIKYKDSKPVKGVSVSAANAAKRAEKEAHNGRIGLTQVKVERDREGRRCRRYIEFKLKKEAARHALPTPSIAAESAASSTPVPPPPPPPPGAREEAKPVPANTPKAPKGPASKREQGKRERAAESEQPSTAKERDTGRSIVESEAILAKIKRKPYIFISRDSVPVLGSTVPHLKKRFKAYDWREIRVDKTGYFVIFDDSKRGEDETVRCFKECNNGPMFTYKMAMECQQYGNPDYVRSPSPETQAVQTRKKEEMDRLERWAAEDLEEEKKERAVDLDPVKGALELLQVELRNKIMDDIKSRIVTPTIHDCLEPARHVAKRQKLDLPDPAENENKVPNLLLNKASDTPTTTSRARNGRPLSHSKPLRPHDPNRGRQVTTTVYMDERRKRRPAARPAYARPLHYRLQNMYRGDDEDEEDSDDDRKTTMTRDTEDQESRPLSRASRNSTPVSVSDSIDVPTPPHKKRKLVHKEREITPEEQETFAPHHKELLGDLIQKIPERMATRELELVVSTLPRDSKFQERARIELHTRQRAKYDGEETPAPTTETTRAKPHASTTDTNMDQSENLAVKPVRKEPRRKRPKSKKQIFEEREAERAAMAAADDSQAMEDESQAEDRDIELGDAEPVIEEEEEEGEARPQVEWGVSTDQRRKTVEDDDDVFLDIDGWKHMIKDEEDMRFLQQALEDVSAADIGDITLWARKQKEIKALNVVEGLGSVSAAARILGYYVPNPTGCARTEGVKKIFESEKSKYLPHRIRVQKQREAREAQAQEDPTAAVEAAKAAAAAKLASTASSRSNRANNRRLVNDINLQKQNLGTTGAETDAIKFNALKKRKKHVKFDRSAIHGWGLYAMENIAFNDLIIEYVGEKVRQKVADLREIKYDKQGIGSSYLFRMVDDEIVDATKKGGIARFINHSCTPNCTAKIIKVDGTRRIVIYALKDIAKNEELTYDYKFEDYYRPLHALISKHHLSGLDLDIEEHMSITGVIRLIDRLRADFGSSFLITLAPVATALLPNQPHLSGFDYRLLEQMRGNQIAWYNTQFYCGWGDATTTFWYDAIMSVGWRADKVVVGLVTNPGNGAGYVEQSTSHDVMRMLRAKYPTFGGVMGWEYFNSLPGEHGEPWHWAAGMARAIRHALPPSGQVQGGRGVERPGAGGMPPTIAVPAHSFPAQDIETLQNLGFSSQQAIAALNATSGNVEYAAGLLFEY</sequence>
<dbReference type="Pfam" id="PF21569">
    <property type="entry name" value="SET1_RBD"/>
    <property type="match status" value="1"/>
</dbReference>
<evidence type="ECO:0000256" key="3">
    <source>
        <dbReference type="ARBA" id="ARBA00012182"/>
    </source>
</evidence>
<feature type="compositionally biased region" description="Polar residues" evidence="16">
    <location>
        <begin position="834"/>
        <end position="846"/>
    </location>
</feature>
<dbReference type="SMART" id="SM00317">
    <property type="entry name" value="SET"/>
    <property type="match status" value="1"/>
</dbReference>
<dbReference type="GO" id="GO:0003723">
    <property type="term" value="F:RNA binding"/>
    <property type="evidence" value="ECO:0007669"/>
    <property type="project" value="UniProtKB-UniRule"/>
</dbReference>
<feature type="compositionally biased region" description="Basic and acidic residues" evidence="16">
    <location>
        <begin position="393"/>
        <end position="405"/>
    </location>
</feature>
<proteinExistence type="predicted"/>
<evidence type="ECO:0000256" key="8">
    <source>
        <dbReference type="ARBA" id="ARBA00022691"/>
    </source>
</evidence>
<dbReference type="InterPro" id="IPR009060">
    <property type="entry name" value="UBA-like_sf"/>
</dbReference>
<dbReference type="InterPro" id="IPR017853">
    <property type="entry name" value="GH"/>
</dbReference>
<evidence type="ECO:0000256" key="15">
    <source>
        <dbReference type="PROSITE-ProRule" id="PRU00176"/>
    </source>
</evidence>
<evidence type="ECO:0000256" key="9">
    <source>
        <dbReference type="ARBA" id="ARBA00022853"/>
    </source>
</evidence>
<evidence type="ECO:0000256" key="11">
    <source>
        <dbReference type="ARBA" id="ARBA00030093"/>
    </source>
</evidence>
<feature type="compositionally biased region" description="Basic and acidic residues" evidence="16">
    <location>
        <begin position="866"/>
        <end position="875"/>
    </location>
</feature>
<feature type="compositionally biased region" description="Polar residues" evidence="16">
    <location>
        <begin position="12"/>
        <end position="23"/>
    </location>
</feature>
<dbReference type="SUPFAM" id="SSF46934">
    <property type="entry name" value="UBA-like"/>
    <property type="match status" value="1"/>
</dbReference>
<evidence type="ECO:0000256" key="10">
    <source>
        <dbReference type="ARBA" id="ARBA00023242"/>
    </source>
</evidence>
<dbReference type="PROSITE" id="PS50280">
    <property type="entry name" value="SET"/>
    <property type="match status" value="1"/>
</dbReference>
<dbReference type="InterPro" id="IPR024657">
    <property type="entry name" value="COMPASS_Set1_N-SET"/>
</dbReference>
<comment type="caution">
    <text evidence="20">The sequence shown here is derived from an EMBL/GenBank/DDBJ whole genome shotgun (WGS) entry which is preliminary data.</text>
</comment>
<evidence type="ECO:0000313" key="21">
    <source>
        <dbReference type="Proteomes" id="UP000304947"/>
    </source>
</evidence>
<comment type="subunit">
    <text evidence="13">Component of the Set1C/COMPASS complex.</text>
</comment>
<feature type="compositionally biased region" description="Pro residues" evidence="16">
    <location>
        <begin position="362"/>
        <end position="372"/>
    </location>
</feature>
<evidence type="ECO:0000313" key="20">
    <source>
        <dbReference type="EMBL" id="TIA75462.1"/>
    </source>
</evidence>
<feature type="region of interest" description="Disordered" evidence="16">
    <location>
        <begin position="351"/>
        <end position="419"/>
    </location>
</feature>
<dbReference type="Pfam" id="PF00856">
    <property type="entry name" value="SET"/>
    <property type="match status" value="1"/>
</dbReference>
<dbReference type="InterPro" id="IPR044570">
    <property type="entry name" value="Set1-like"/>
</dbReference>
<dbReference type="Pfam" id="PF11764">
    <property type="entry name" value="N-SET"/>
    <property type="match status" value="1"/>
</dbReference>
<accession>A0A4T0ELN6</accession>
<evidence type="ECO:0000256" key="16">
    <source>
        <dbReference type="SAM" id="MobiDB-lite"/>
    </source>
</evidence>
<dbReference type="SUPFAM" id="SSF51445">
    <property type="entry name" value="(Trans)glycosidases"/>
    <property type="match status" value="1"/>
</dbReference>
<dbReference type="PROSITE" id="PS51572">
    <property type="entry name" value="SAM_MT43_1"/>
    <property type="match status" value="1"/>
</dbReference>
<gene>
    <name evidence="20" type="ORF">D6C83_00296</name>
</gene>
<evidence type="ECO:0000259" key="18">
    <source>
        <dbReference type="PROSITE" id="PS50102"/>
    </source>
</evidence>
<dbReference type="GO" id="GO:0005694">
    <property type="term" value="C:chromosome"/>
    <property type="evidence" value="ECO:0007669"/>
    <property type="project" value="UniProtKB-SubCell"/>
</dbReference>